<proteinExistence type="predicted"/>
<reference evidence="3 4" key="1">
    <citation type="submission" date="2019-12" db="EMBL/GenBank/DDBJ databases">
        <title>Whole genome sequences of Lactococcus raffinolactis strains isolated from sewage.</title>
        <authorList>
            <person name="Ybazeta G."/>
            <person name="Ross M."/>
            <person name="Brabant-Kirwan D."/>
            <person name="Saleh M."/>
            <person name="Dillon J.A."/>
            <person name="Splinter K."/>
            <person name="Nokhbeh R."/>
        </authorList>
    </citation>
    <scope>NUCLEOTIDE SEQUENCE [LARGE SCALE GENOMIC DNA]</scope>
    <source>
        <strain evidence="2 3">Lr_19_14</strain>
        <strain evidence="1 4">Lr_19_5</strain>
    </source>
</reference>
<dbReference type="EMBL" id="CP047628">
    <property type="protein sequence ID" value="QIW58388.1"/>
    <property type="molecule type" value="Genomic_DNA"/>
</dbReference>
<dbReference type="Proteomes" id="UP000501945">
    <property type="component" value="Chromosome"/>
</dbReference>
<organism evidence="1 4">
    <name type="scientific">Pseudolactococcus raffinolactis</name>
    <dbReference type="NCBI Taxonomy" id="1366"/>
    <lineage>
        <taxon>Bacteria</taxon>
        <taxon>Bacillati</taxon>
        <taxon>Bacillota</taxon>
        <taxon>Bacilli</taxon>
        <taxon>Lactobacillales</taxon>
        <taxon>Streptococcaceae</taxon>
        <taxon>Pseudolactococcus</taxon>
    </lineage>
</organism>
<gene>
    <name evidence="2" type="ORF">GU334_05480</name>
    <name evidence="1" type="ORF">GU336_06570</name>
</gene>
<sequence length="139" mass="14997">MLLGKVKLGEVTISNVTIPKIATVQTVSKAPRYAENGEPIQGSVSKIVCQFVDSELAKLIQKSGADPAELKTYLLELVGTEQDLSELSISDLIGSDVELEGAKVMLKWEQGRNGGSWRGLKVVLNISASLPETKESEKK</sequence>
<dbReference type="AlphaFoldDB" id="A0A6H0UM23"/>
<dbReference type="RefSeq" id="WP_167838742.1">
    <property type="nucleotide sequence ID" value="NZ_CP047616.1"/>
</dbReference>
<evidence type="ECO:0000313" key="4">
    <source>
        <dbReference type="Proteomes" id="UP000501945"/>
    </source>
</evidence>
<name>A0A6H0UM23_9LACT</name>
<protein>
    <submittedName>
        <fullName evidence="1">Uncharacterized protein</fullName>
    </submittedName>
</protein>
<dbReference type="Proteomes" id="UP000501558">
    <property type="component" value="Chromosome"/>
</dbReference>
<evidence type="ECO:0000313" key="1">
    <source>
        <dbReference type="EMBL" id="QIW53827.1"/>
    </source>
</evidence>
<accession>A0A6H0UM23</accession>
<evidence type="ECO:0000313" key="3">
    <source>
        <dbReference type="Proteomes" id="UP000501558"/>
    </source>
</evidence>
<evidence type="ECO:0000313" key="2">
    <source>
        <dbReference type="EMBL" id="QIW58388.1"/>
    </source>
</evidence>
<keyword evidence="3" id="KW-1185">Reference proteome</keyword>
<dbReference type="EMBL" id="CP047616">
    <property type="protein sequence ID" value="QIW53827.1"/>
    <property type="molecule type" value="Genomic_DNA"/>
</dbReference>